<feature type="compositionally biased region" description="Low complexity" evidence="1">
    <location>
        <begin position="16"/>
        <end position="61"/>
    </location>
</feature>
<accession>A0ABQ4DSZ7</accession>
<evidence type="ECO:0000313" key="5">
    <source>
        <dbReference type="Proteomes" id="UP000646749"/>
    </source>
</evidence>
<dbReference type="EMBL" id="BONW01000001">
    <property type="protein sequence ID" value="GIG85560.1"/>
    <property type="molecule type" value="Genomic_DNA"/>
</dbReference>
<evidence type="ECO:0000256" key="2">
    <source>
        <dbReference type="SAM" id="Phobius"/>
    </source>
</evidence>
<evidence type="ECO:0000313" key="4">
    <source>
        <dbReference type="EMBL" id="GIG85560.1"/>
    </source>
</evidence>
<reference evidence="4 5" key="1">
    <citation type="submission" date="2021-01" db="EMBL/GenBank/DDBJ databases">
        <title>Whole genome shotgun sequence of Plantactinospora endophytica NBRC 110450.</title>
        <authorList>
            <person name="Komaki H."/>
            <person name="Tamura T."/>
        </authorList>
    </citation>
    <scope>NUCLEOTIDE SEQUENCE [LARGE SCALE GENOMIC DNA]</scope>
    <source>
        <strain evidence="4 5">NBRC 110450</strain>
    </source>
</reference>
<name>A0ABQ4DSZ7_9ACTN</name>
<comment type="caution">
    <text evidence="4">The sequence shown here is derived from an EMBL/GenBank/DDBJ whole genome shotgun (WGS) entry which is preliminary data.</text>
</comment>
<evidence type="ECO:0000259" key="3">
    <source>
        <dbReference type="Pfam" id="PF13828"/>
    </source>
</evidence>
<keyword evidence="2" id="KW-0472">Membrane</keyword>
<keyword evidence="5" id="KW-1185">Reference proteome</keyword>
<proteinExistence type="predicted"/>
<sequence>MTDPQQSGYSSDPSWQAQPPAQPGGYQDPGYQPMYQDPTVQQTAAPAQPYQPGYPADQGYPTQSYPAGTDPISGQPVVAPGYPAGYPATGYPVAAPGPSTNGLSIAAMVVAIVGALGLCGYGLGGYLGAVGAIMGHVASKQIRESGENGAGFAKAGIIVGWISTGIAVLATIGIVIFFVWLANQPTSSYDTGY</sequence>
<feature type="transmembrane region" description="Helical" evidence="2">
    <location>
        <begin position="105"/>
        <end position="134"/>
    </location>
</feature>
<dbReference type="InterPro" id="IPR025241">
    <property type="entry name" value="DUF4190"/>
</dbReference>
<dbReference type="RefSeq" id="WP_203864200.1">
    <property type="nucleotide sequence ID" value="NZ_BONW01000001.1"/>
</dbReference>
<keyword evidence="2" id="KW-1133">Transmembrane helix</keyword>
<feature type="compositionally biased region" description="Polar residues" evidence="1">
    <location>
        <begin position="1"/>
        <end position="15"/>
    </location>
</feature>
<dbReference type="Pfam" id="PF13828">
    <property type="entry name" value="DUF4190"/>
    <property type="match status" value="1"/>
</dbReference>
<gene>
    <name evidence="4" type="ORF">Pen02_04960</name>
</gene>
<feature type="domain" description="DUF4190" evidence="3">
    <location>
        <begin position="103"/>
        <end position="170"/>
    </location>
</feature>
<dbReference type="Proteomes" id="UP000646749">
    <property type="component" value="Unassembled WGS sequence"/>
</dbReference>
<feature type="region of interest" description="Disordered" evidence="1">
    <location>
        <begin position="1"/>
        <end position="73"/>
    </location>
</feature>
<protein>
    <recommendedName>
        <fullName evidence="3">DUF4190 domain-containing protein</fullName>
    </recommendedName>
</protein>
<keyword evidence="2" id="KW-0812">Transmembrane</keyword>
<feature type="transmembrane region" description="Helical" evidence="2">
    <location>
        <begin position="155"/>
        <end position="181"/>
    </location>
</feature>
<organism evidence="4 5">
    <name type="scientific">Plantactinospora endophytica</name>
    <dbReference type="NCBI Taxonomy" id="673535"/>
    <lineage>
        <taxon>Bacteria</taxon>
        <taxon>Bacillati</taxon>
        <taxon>Actinomycetota</taxon>
        <taxon>Actinomycetes</taxon>
        <taxon>Micromonosporales</taxon>
        <taxon>Micromonosporaceae</taxon>
        <taxon>Plantactinospora</taxon>
    </lineage>
</organism>
<evidence type="ECO:0000256" key="1">
    <source>
        <dbReference type="SAM" id="MobiDB-lite"/>
    </source>
</evidence>